<feature type="active site" description="Charge relay system" evidence="5">
    <location>
        <position position="291"/>
    </location>
</feature>
<dbReference type="EMBL" id="CP040818">
    <property type="protein sequence ID" value="QDL93604.1"/>
    <property type="molecule type" value="Genomic_DNA"/>
</dbReference>
<dbReference type="Pfam" id="PF00082">
    <property type="entry name" value="Peptidase_S8"/>
    <property type="match status" value="1"/>
</dbReference>
<dbReference type="PANTHER" id="PTHR43806:SF11">
    <property type="entry name" value="CEREVISIN-RELATED"/>
    <property type="match status" value="1"/>
</dbReference>
<feature type="active site" description="Charge relay system" evidence="5">
    <location>
        <position position="113"/>
    </location>
</feature>
<sequence>MVFDAQEILALTSTPQAAEALRAGAGAEGFVFREQRALPALELWMLRFEFPLPLDGPGAIAALERIETSATAGVNHAYSLAAGPVGSRFAYADALVGWPGGGCVSQGPIGMLDTGVDVTAPGVAGARVVSESFARGAPAPEGHGTDVASLLVDPVRLGGVTLYSAGVVGQSASGARVASVDSILEGLDWLGSQGVRLVNVSLAGPYNKLLDRAVDRANAHGMTIVAAVGNDGAEGAPRYPAALHNVLAVTAVDARRAIYRNAVQGDFVDVAAPGVNVLLPGGDTRFASGTSIAVPFVTAWLASDPELYSADVATIRAALADSTMDLGAPGPDPVFGAGLLQAGSGCGADTRMAGAPAH</sequence>
<evidence type="ECO:0000256" key="5">
    <source>
        <dbReference type="PROSITE-ProRule" id="PRU01240"/>
    </source>
</evidence>
<dbReference type="AlphaFoldDB" id="A0A5B8G0N8"/>
<evidence type="ECO:0000259" key="6">
    <source>
        <dbReference type="Pfam" id="PF00082"/>
    </source>
</evidence>
<reference evidence="7 8" key="1">
    <citation type="submission" date="2019-06" db="EMBL/GenBank/DDBJ databases">
        <title>Genome sequence of Rhodobacteraceae bacterium D4M1.</title>
        <authorList>
            <person name="Cao J."/>
        </authorList>
    </citation>
    <scope>NUCLEOTIDE SEQUENCE [LARGE SCALE GENOMIC DNA]</scope>
    <source>
        <strain evidence="7 8">D4M1</strain>
    </source>
</reference>
<dbReference type="OrthoDB" id="5405281at2"/>
<dbReference type="PANTHER" id="PTHR43806">
    <property type="entry name" value="PEPTIDASE S8"/>
    <property type="match status" value="1"/>
</dbReference>
<dbReference type="Gene3D" id="3.40.50.200">
    <property type="entry name" value="Peptidase S8/S53 domain"/>
    <property type="match status" value="1"/>
</dbReference>
<dbReference type="CDD" id="cd05561">
    <property type="entry name" value="Peptidases_S8_4"/>
    <property type="match status" value="1"/>
</dbReference>
<name>A0A5B8G0N8_9RHOB</name>
<evidence type="ECO:0000313" key="7">
    <source>
        <dbReference type="EMBL" id="QDL93604.1"/>
    </source>
</evidence>
<dbReference type="InterPro" id="IPR050131">
    <property type="entry name" value="Peptidase_S8_subtilisin-like"/>
</dbReference>
<feature type="domain" description="Peptidase S8/S53" evidence="6">
    <location>
        <begin position="109"/>
        <end position="338"/>
    </location>
</feature>
<dbReference type="PROSITE" id="PS51892">
    <property type="entry name" value="SUBTILASE"/>
    <property type="match status" value="1"/>
</dbReference>
<dbReference type="GO" id="GO:0006508">
    <property type="term" value="P:proteolysis"/>
    <property type="evidence" value="ECO:0007669"/>
    <property type="project" value="UniProtKB-KW"/>
</dbReference>
<dbReference type="Proteomes" id="UP000305888">
    <property type="component" value="Chromosome"/>
</dbReference>
<keyword evidence="2 5" id="KW-0645">Protease</keyword>
<evidence type="ECO:0000256" key="3">
    <source>
        <dbReference type="ARBA" id="ARBA00022801"/>
    </source>
</evidence>
<dbReference type="GO" id="GO:0004252">
    <property type="term" value="F:serine-type endopeptidase activity"/>
    <property type="evidence" value="ECO:0007669"/>
    <property type="project" value="UniProtKB-UniRule"/>
</dbReference>
<evidence type="ECO:0000256" key="4">
    <source>
        <dbReference type="ARBA" id="ARBA00022825"/>
    </source>
</evidence>
<proteinExistence type="inferred from homology"/>
<gene>
    <name evidence="7" type="ORF">FDP22_05775</name>
</gene>
<evidence type="ECO:0000313" key="8">
    <source>
        <dbReference type="Proteomes" id="UP000305888"/>
    </source>
</evidence>
<evidence type="ECO:0000256" key="1">
    <source>
        <dbReference type="ARBA" id="ARBA00011073"/>
    </source>
</evidence>
<keyword evidence="3 5" id="KW-0378">Hydrolase</keyword>
<dbReference type="InterPro" id="IPR000209">
    <property type="entry name" value="Peptidase_S8/S53_dom"/>
</dbReference>
<protein>
    <submittedName>
        <fullName evidence="7">Peptidase S8</fullName>
    </submittedName>
</protein>
<feature type="active site" description="Charge relay system" evidence="5">
    <location>
        <position position="143"/>
    </location>
</feature>
<organism evidence="7 8">
    <name type="scientific">Paroceanicella profunda</name>
    <dbReference type="NCBI Taxonomy" id="2579971"/>
    <lineage>
        <taxon>Bacteria</taxon>
        <taxon>Pseudomonadati</taxon>
        <taxon>Pseudomonadota</taxon>
        <taxon>Alphaproteobacteria</taxon>
        <taxon>Rhodobacterales</taxon>
        <taxon>Paracoccaceae</taxon>
        <taxon>Paroceanicella</taxon>
    </lineage>
</organism>
<dbReference type="SUPFAM" id="SSF52743">
    <property type="entry name" value="Subtilisin-like"/>
    <property type="match status" value="1"/>
</dbReference>
<keyword evidence="4 5" id="KW-0720">Serine protease</keyword>
<evidence type="ECO:0000256" key="2">
    <source>
        <dbReference type="ARBA" id="ARBA00022670"/>
    </source>
</evidence>
<comment type="similarity">
    <text evidence="1 5">Belongs to the peptidase S8 family.</text>
</comment>
<dbReference type="KEGG" id="ppru:FDP22_05775"/>
<accession>A0A5B8G0N8</accession>
<keyword evidence="8" id="KW-1185">Reference proteome</keyword>
<dbReference type="InterPro" id="IPR036852">
    <property type="entry name" value="Peptidase_S8/S53_dom_sf"/>
</dbReference>